<organism evidence="4 5">
    <name type="scientific">Pseudomonas amygdali pv. lachrymans</name>
    <name type="common">Pseudomonas syringae pv. lachrymans</name>
    <dbReference type="NCBI Taxonomy" id="53707"/>
    <lineage>
        <taxon>Bacteria</taxon>
        <taxon>Pseudomonadati</taxon>
        <taxon>Pseudomonadota</taxon>
        <taxon>Gammaproteobacteria</taxon>
        <taxon>Pseudomonadales</taxon>
        <taxon>Pseudomonadaceae</taxon>
        <taxon>Pseudomonas</taxon>
        <taxon>Pseudomonas amygdali</taxon>
    </lineage>
</organism>
<feature type="transmembrane region" description="Helical" evidence="2">
    <location>
        <begin position="380"/>
        <end position="399"/>
    </location>
</feature>
<dbReference type="InterPro" id="IPR029044">
    <property type="entry name" value="Nucleotide-diphossugar_trans"/>
</dbReference>
<keyword evidence="2" id="KW-0812">Transmembrane</keyword>
<keyword evidence="1" id="KW-1003">Cell membrane</keyword>
<dbReference type="PANTHER" id="PTHR48090:SF7">
    <property type="entry name" value="RFBJ PROTEIN"/>
    <property type="match status" value="1"/>
</dbReference>
<feature type="domain" description="Glycosyltransferase 2-like" evidence="3">
    <location>
        <begin position="105"/>
        <end position="268"/>
    </location>
</feature>
<dbReference type="InterPro" id="IPR001173">
    <property type="entry name" value="Glyco_trans_2-like"/>
</dbReference>
<dbReference type="SUPFAM" id="SSF53448">
    <property type="entry name" value="Nucleotide-diphospho-sugar transferases"/>
    <property type="match status" value="1"/>
</dbReference>
<dbReference type="Gene3D" id="3.90.550.10">
    <property type="entry name" value="Spore Coat Polysaccharide Biosynthesis Protein SpsA, Chain A"/>
    <property type="match status" value="1"/>
</dbReference>
<dbReference type="PANTHER" id="PTHR48090">
    <property type="entry name" value="UNDECAPRENYL-PHOSPHATE 4-DEOXY-4-FORMAMIDO-L-ARABINOSE TRANSFERASE-RELATED"/>
    <property type="match status" value="1"/>
</dbReference>
<keyword evidence="2" id="KW-1133">Transmembrane helix</keyword>
<evidence type="ECO:0000256" key="1">
    <source>
        <dbReference type="ARBA" id="ARBA00022519"/>
    </source>
</evidence>
<dbReference type="Proteomes" id="UP000050265">
    <property type="component" value="Unassembled WGS sequence"/>
</dbReference>
<evidence type="ECO:0000256" key="2">
    <source>
        <dbReference type="SAM" id="Phobius"/>
    </source>
</evidence>
<sequence>MVVTRYNAYVGQGWMALLRPSPACWNSPKGFMAFRAEGTFFLRVSVPGIATVKSKDLEWRLYKLCRRSGGATLHGLPEISSNGRVGSGQETAQKNMTTSDLKIAVIIPCYKVKAHVLGVIADIGSEVIKIYAVDDCCPEQSGDFIEEHCKDPRVTVVRNAENQGVGGAVMAGYQAAINDNMDIFVKIDGDGQMDPRLLPGFVAPIIHGEADYTKGNRFFDLEEIRQMPKIRLFGNAALSFLTKLSSGYWDLFDPTNGYTAIHRDVARHLPFHKISRRYFFETDMLFRLNTLRAVAVDIPMDAKYADEVSNLKISKIIGEFFIKHMRNLGKRIFYSYYLRDMSLASLELPLGLLLVTLGSLFGLSHWAASVSSGVPTSAGTVMLSALPVILGTQFILAFIGHDVQAVPKRAFHLLRKNRSAAEQETK</sequence>
<feature type="transmembrane region" description="Helical" evidence="2">
    <location>
        <begin position="348"/>
        <end position="368"/>
    </location>
</feature>
<dbReference type="EMBL" id="LJQP01000164">
    <property type="protein sequence ID" value="KPX71760.1"/>
    <property type="molecule type" value="Genomic_DNA"/>
</dbReference>
<dbReference type="PATRIC" id="fig|53707.9.peg.2110"/>
<keyword evidence="4" id="KW-0808">Transferase</keyword>
<proteinExistence type="predicted"/>
<dbReference type="Pfam" id="PF00535">
    <property type="entry name" value="Glycos_transf_2"/>
    <property type="match status" value="1"/>
</dbReference>
<protein>
    <submittedName>
        <fullName evidence="4">Glycosyl transferase, group 2 family protein</fullName>
    </submittedName>
</protein>
<evidence type="ECO:0000259" key="3">
    <source>
        <dbReference type="Pfam" id="PF00535"/>
    </source>
</evidence>
<reference evidence="4 5" key="1">
    <citation type="submission" date="2015-09" db="EMBL/GenBank/DDBJ databases">
        <title>Genome announcement of multiple Pseudomonas syringae strains.</title>
        <authorList>
            <person name="Thakur S."/>
            <person name="Wang P.W."/>
            <person name="Gong Y."/>
            <person name="Weir B.S."/>
            <person name="Guttman D.S."/>
        </authorList>
    </citation>
    <scope>NUCLEOTIDE SEQUENCE [LARGE SCALE GENOMIC DNA]</scope>
    <source>
        <strain evidence="4 5">ICMP3507</strain>
    </source>
</reference>
<evidence type="ECO:0000313" key="4">
    <source>
        <dbReference type="EMBL" id="KPX71760.1"/>
    </source>
</evidence>
<keyword evidence="2" id="KW-0472">Membrane</keyword>
<dbReference type="AlphaFoldDB" id="A0A0P9UL18"/>
<evidence type="ECO:0000313" key="5">
    <source>
        <dbReference type="Proteomes" id="UP000050265"/>
    </source>
</evidence>
<dbReference type="GO" id="GO:0016740">
    <property type="term" value="F:transferase activity"/>
    <property type="evidence" value="ECO:0007669"/>
    <property type="project" value="UniProtKB-KW"/>
</dbReference>
<comment type="caution">
    <text evidence="4">The sequence shown here is derived from an EMBL/GenBank/DDBJ whole genome shotgun (WGS) entry which is preliminary data.</text>
</comment>
<keyword evidence="1" id="KW-0997">Cell inner membrane</keyword>
<dbReference type="CDD" id="cd04179">
    <property type="entry name" value="DPM_DPG-synthase_like"/>
    <property type="match status" value="1"/>
</dbReference>
<gene>
    <name evidence="4" type="ORF">ALO35_01465</name>
</gene>
<accession>A0A0P9UL18</accession>
<name>A0A0P9UL18_PSEAV</name>
<dbReference type="InterPro" id="IPR050256">
    <property type="entry name" value="Glycosyltransferase_2"/>
</dbReference>